<dbReference type="AlphaFoldDB" id="A0A2W4Y385"/>
<comment type="caution">
    <text evidence="1">The sequence shown here is derived from an EMBL/GenBank/DDBJ whole genome shotgun (WGS) entry which is preliminary data.</text>
</comment>
<evidence type="ECO:0000313" key="1">
    <source>
        <dbReference type="EMBL" id="PZO41941.1"/>
    </source>
</evidence>
<sequence>MSNITIQCRLITNESTRQMLWQLMAERNTPLVNELLEQVGQHPKFDAWRQSGRLPTHVVREFCKVLKVDSRFIGQPARFYESAIRVVDYIYKSWLAIQRKLQRKLEGKIRWLEMLKSDIELAENCDRDLEAIRTKATEILSQITTASVKSNTQQKGSKNKKTKKNTVSEGNRSISSILFDQYAEYEDSFSKCAIAYLLKNGCKVNSNEEDPDKFKKRHNVLKNQVKRLTEQLIARMPKGRDLTGQSWFETLITAATTAPENEEEASSWQANLLRKSIAVPFPITFETNEDMSWSVNQKGKLCVRFNGLSECSFEVYCDKRQIHWFKRFLEDQQIKRDSKDQFSSALFTLRSGRLAWQENEDKGDPWTVHRLTLFCTIDTRLWSAEGTEQVRQEKATEIVKTITQTEAKGSLNKNQESFIKRKKSTLARINNPFPRPHKLIYAGQPHISVGVSLGLKQPATVAVVDVNTGKVLIYRSIRQLLGDDYNLLHRQRYQQRTSAHQRHKAQKTFTFSQSNQAELGQHVDRLIAKAVLAIAQEFKASSIVLPKLGDVREIVQTEIQTRAEEKIPGCVEVQKKYAKQFRVNIHQWSYSRLIQSIQSQAVKIGIAIEEGQQPARGSPQEKARELAIAAYQSRHLVQVN</sequence>
<evidence type="ECO:0000313" key="2">
    <source>
        <dbReference type="Proteomes" id="UP000249467"/>
    </source>
</evidence>
<dbReference type="NCBIfam" id="NF038191">
    <property type="entry name" value="V_Cas12k"/>
    <property type="match status" value="1"/>
</dbReference>
<accession>A0A2W4Y385</accession>
<dbReference type="EMBL" id="QBML01000009">
    <property type="protein sequence ID" value="PZO41941.1"/>
    <property type="molecule type" value="Genomic_DNA"/>
</dbReference>
<proteinExistence type="predicted"/>
<reference evidence="1 2" key="2">
    <citation type="submission" date="2018-06" db="EMBL/GenBank/DDBJ databases">
        <title>Metagenomic assembly of (sub)arctic Cyanobacteria and their associated microbiome from non-axenic cultures.</title>
        <authorList>
            <person name="Baurain D."/>
        </authorList>
    </citation>
    <scope>NUCLEOTIDE SEQUENCE [LARGE SCALE GENOMIC DNA]</scope>
    <source>
        <strain evidence="1">ULC066bin1</strain>
    </source>
</reference>
<dbReference type="Proteomes" id="UP000249467">
    <property type="component" value="Unassembled WGS sequence"/>
</dbReference>
<dbReference type="InterPro" id="IPR049868">
    <property type="entry name" value="V_Cas12k"/>
</dbReference>
<gene>
    <name evidence="1" type="ORF">DCF19_08735</name>
</gene>
<reference evidence="1 2" key="1">
    <citation type="submission" date="2018-04" db="EMBL/GenBank/DDBJ databases">
        <authorList>
            <person name="Go L.Y."/>
            <person name="Mitchell J.A."/>
        </authorList>
    </citation>
    <scope>NUCLEOTIDE SEQUENCE [LARGE SCALE GENOMIC DNA]</scope>
    <source>
        <strain evidence="1">ULC066bin1</strain>
    </source>
</reference>
<organism evidence="1 2">
    <name type="scientific">Pseudanabaena frigida</name>
    <dbReference type="NCBI Taxonomy" id="945775"/>
    <lineage>
        <taxon>Bacteria</taxon>
        <taxon>Bacillati</taxon>
        <taxon>Cyanobacteriota</taxon>
        <taxon>Cyanophyceae</taxon>
        <taxon>Pseudanabaenales</taxon>
        <taxon>Pseudanabaenaceae</taxon>
        <taxon>Pseudanabaena</taxon>
    </lineage>
</organism>
<protein>
    <submittedName>
        <fullName evidence="1">Uncharacterized protein</fullName>
    </submittedName>
</protein>
<name>A0A2W4Y385_9CYAN</name>